<gene>
    <name evidence="1" type="ORF">NS506_02665</name>
</gene>
<evidence type="ECO:0000313" key="2">
    <source>
        <dbReference type="Proteomes" id="UP000180166"/>
    </source>
</evidence>
<dbReference type="AlphaFoldDB" id="A0ABC8ARL2"/>
<evidence type="ECO:0008006" key="3">
    <source>
        <dbReference type="Google" id="ProtNLM"/>
    </source>
</evidence>
<accession>A0ABC8ARL2</accession>
<dbReference type="KEGG" id="nsr:NS506_02665"/>
<organism evidence="1 2">
    <name type="scientific">Nocardia seriolae</name>
    <dbReference type="NCBI Taxonomy" id="37332"/>
    <lineage>
        <taxon>Bacteria</taxon>
        <taxon>Bacillati</taxon>
        <taxon>Actinomycetota</taxon>
        <taxon>Actinomycetes</taxon>
        <taxon>Mycobacteriales</taxon>
        <taxon>Nocardiaceae</taxon>
        <taxon>Nocardia</taxon>
    </lineage>
</organism>
<reference evidence="1 2" key="1">
    <citation type="submission" date="2016-10" db="EMBL/GenBank/DDBJ databases">
        <title>Genome sequence of Nocardia seriolae strain EM150506, isolated from Anguila japonica.</title>
        <authorList>
            <person name="Han H.-J."/>
        </authorList>
    </citation>
    <scope>NUCLEOTIDE SEQUENCE [LARGE SCALE GENOMIC DNA]</scope>
    <source>
        <strain evidence="1 2">EM150506</strain>
    </source>
</reference>
<protein>
    <recommendedName>
        <fullName evidence="3">Integrase</fullName>
    </recommendedName>
</protein>
<proteinExistence type="predicted"/>
<dbReference type="RefSeq" id="WP_071343792.1">
    <property type="nucleotide sequence ID" value="NZ_CP017839.1"/>
</dbReference>
<dbReference type="Proteomes" id="UP000180166">
    <property type="component" value="Chromosome"/>
</dbReference>
<dbReference type="EMBL" id="CP017839">
    <property type="protein sequence ID" value="APA96727.1"/>
    <property type="molecule type" value="Genomic_DNA"/>
</dbReference>
<name>A0ABC8ARL2_9NOCA</name>
<sequence length="380" mass="42851">MTTPAVSEHYVDGLLVCADTPVLHRRPVHGQHSNLPRFGDPTWNLLPALRDQHLANQTIHWKLFPERFELAARLYFFALINVESPPRFSVSRAGWPDIKTIWGQLHPFRMFLRWLADRGINAIAEVNVADLDAYLGHVQNLPASNGRRHKLLLAVQRLHLYRNHLPEFCRFPFVRLWGGATAHELVGGTQPRRIENRTPRITPDLMAALLSASLLVVETIGTDIATAAKELIAIRLIALHVEQSNRFERRKISHSKQHLELLLPALEAAGRSLPGIRQDGRLTLDGNGVALAAQIDRECLHRKHFAARIADFGIPILEDLLRVRRISAIGDRPWRDRPAEATELPLLIRMVTTACYLVIAYLSGIRTGEALSTATTLVFR</sequence>
<evidence type="ECO:0000313" key="1">
    <source>
        <dbReference type="EMBL" id="APA96727.1"/>
    </source>
</evidence>